<dbReference type="InterPro" id="IPR019587">
    <property type="entry name" value="Polyketide_cyclase/dehydratase"/>
</dbReference>
<accession>A0ABU2SWA8</accession>
<dbReference type="Gene3D" id="3.30.530.20">
    <property type="match status" value="1"/>
</dbReference>
<dbReference type="SUPFAM" id="SSF55961">
    <property type="entry name" value="Bet v1-like"/>
    <property type="match status" value="1"/>
</dbReference>
<gene>
    <name evidence="1" type="ORF">RM609_24185</name>
</gene>
<comment type="caution">
    <text evidence="1">The sequence shown here is derived from an EMBL/GenBank/DDBJ whole genome shotgun (WGS) entry which is preliminary data.</text>
</comment>
<dbReference type="Pfam" id="PF10604">
    <property type="entry name" value="Polyketide_cyc2"/>
    <property type="match status" value="1"/>
</dbReference>
<reference evidence="1" key="1">
    <citation type="submission" date="2024-05" db="EMBL/GenBank/DDBJ databases">
        <title>30 novel species of actinomycetes from the DSMZ collection.</title>
        <authorList>
            <person name="Nouioui I."/>
        </authorList>
    </citation>
    <scope>NUCLEOTIDE SEQUENCE</scope>
    <source>
        <strain evidence="1">DSM 40473</strain>
    </source>
</reference>
<name>A0ABU2SWA8_9ACTN</name>
<proteinExistence type="predicted"/>
<organism evidence="1 2">
    <name type="scientific">Streptomyces hesseae</name>
    <dbReference type="NCBI Taxonomy" id="3075519"/>
    <lineage>
        <taxon>Bacteria</taxon>
        <taxon>Bacillati</taxon>
        <taxon>Actinomycetota</taxon>
        <taxon>Actinomycetes</taxon>
        <taxon>Kitasatosporales</taxon>
        <taxon>Streptomycetaceae</taxon>
        <taxon>Streptomyces</taxon>
    </lineage>
</organism>
<dbReference type="CDD" id="cd07822">
    <property type="entry name" value="SRPBCC_4"/>
    <property type="match status" value="1"/>
</dbReference>
<dbReference type="EMBL" id="JAVRFI010000018">
    <property type="protein sequence ID" value="MDT0452160.1"/>
    <property type="molecule type" value="Genomic_DNA"/>
</dbReference>
<sequence>MRSIETFVNIDAPLETVWDVIVDFDRYGEWNPFILEARGKAEAGQQLWLRMQRPKKPREEVHTPTVTVVEKNRHLQWSGVIRNATVFRARHEFLLEETDSGVRLRQREDFGGLTIPFAGGMIWRIEEGFLLMNAALKVRAEALR</sequence>
<dbReference type="InterPro" id="IPR023393">
    <property type="entry name" value="START-like_dom_sf"/>
</dbReference>
<evidence type="ECO:0000313" key="1">
    <source>
        <dbReference type="EMBL" id="MDT0452160.1"/>
    </source>
</evidence>
<evidence type="ECO:0000313" key="2">
    <source>
        <dbReference type="Proteomes" id="UP001180531"/>
    </source>
</evidence>
<dbReference type="PANTHER" id="PTHR36166:SF1">
    <property type="entry name" value="SRPBCC DOMAIN-CONTAINING PROTEIN"/>
    <property type="match status" value="1"/>
</dbReference>
<dbReference type="RefSeq" id="WP_311613647.1">
    <property type="nucleotide sequence ID" value="NZ_JAVRFI010000018.1"/>
</dbReference>
<protein>
    <submittedName>
        <fullName evidence="1">SRPBCC domain-containing protein</fullName>
    </submittedName>
</protein>
<dbReference type="PANTHER" id="PTHR36166">
    <property type="entry name" value="CHROMOSOME 9, WHOLE GENOME SHOTGUN SEQUENCE"/>
    <property type="match status" value="1"/>
</dbReference>
<dbReference type="Proteomes" id="UP001180531">
    <property type="component" value="Unassembled WGS sequence"/>
</dbReference>
<keyword evidence="2" id="KW-1185">Reference proteome</keyword>